<dbReference type="AlphaFoldDB" id="A0A8A4TXS6"/>
<reference evidence="2" key="1">
    <citation type="submission" date="2021-03" db="EMBL/GenBank/DDBJ databases">
        <title>Acanthopleuribacteraceae sp. M133.</title>
        <authorList>
            <person name="Wang G."/>
        </authorList>
    </citation>
    <scope>NUCLEOTIDE SEQUENCE</scope>
    <source>
        <strain evidence="2">M133</strain>
    </source>
</reference>
<organism evidence="2 3">
    <name type="scientific">Sulfidibacter corallicola</name>
    <dbReference type="NCBI Taxonomy" id="2818388"/>
    <lineage>
        <taxon>Bacteria</taxon>
        <taxon>Pseudomonadati</taxon>
        <taxon>Acidobacteriota</taxon>
        <taxon>Holophagae</taxon>
        <taxon>Acanthopleuribacterales</taxon>
        <taxon>Acanthopleuribacteraceae</taxon>
        <taxon>Sulfidibacter</taxon>
    </lineage>
</organism>
<accession>A0A8A4TXS6</accession>
<evidence type="ECO:0000313" key="2">
    <source>
        <dbReference type="EMBL" id="QTD54300.1"/>
    </source>
</evidence>
<dbReference type="Proteomes" id="UP000663929">
    <property type="component" value="Chromosome"/>
</dbReference>
<dbReference type="EMBL" id="CP071793">
    <property type="protein sequence ID" value="QTD54300.1"/>
    <property type="molecule type" value="Genomic_DNA"/>
</dbReference>
<keyword evidence="3" id="KW-1185">Reference proteome</keyword>
<feature type="signal peptide" evidence="1">
    <location>
        <begin position="1"/>
        <end position="21"/>
    </location>
</feature>
<protein>
    <submittedName>
        <fullName evidence="2">Uncharacterized protein</fullName>
    </submittedName>
</protein>
<keyword evidence="1" id="KW-0732">Signal</keyword>
<dbReference type="KEGG" id="scor:J3U87_17790"/>
<dbReference type="RefSeq" id="WP_237384396.1">
    <property type="nucleotide sequence ID" value="NZ_CP071793.1"/>
</dbReference>
<proteinExistence type="predicted"/>
<name>A0A8A4TXS6_SULCO</name>
<gene>
    <name evidence="2" type="ORF">J3U87_17790</name>
</gene>
<sequence>MKSTLIKLMMCLAAAGLTAFAQDSVDYRYHVPFPSTKNVATRDWQYLLEMVPLEDGAFRVQVFQYDIQGNVVNNAAATEQASGTVYRWDSNTDSQSLRLRSLEIVSSLPMSGVFWMWNDVHGQVNAMRVASAESSSTVIPYLPDISEDETTTFSVLGTSAQPLQADISFSFYNVDRSLGTTSLVRQAWPRNGYLVLTPGRTLSLDGLEEDASATWGRLSAGSADYLLAGFQTLTQENVFGDRGLSQTSAFELGDTAKSDGYLVFEGLSDSLLFDESAPAGYNDRFEVTNTHGQDVEIVFELVVLGTPAEEGASAWREIEQKYVLKPFEQRRFDLGIDLFAENTGSPVRLSYHASSIGEEAAPMPVHVLHIQEGLGEAKMGAHYFSDAGKEIATWISLDRDFDTYLHVGSLDREYEIPPEQPNLEPVFVREETEIRVQLFHRDKMFFNQLFALGPDKVLSVFNSTQLRELIGEKPFSAEVDAIRVRIFTTDENPNSAGNLLIAKMVTFWENDLALVNPMIFTPDLGLTADEESAE</sequence>
<feature type="chain" id="PRO_5035167447" evidence="1">
    <location>
        <begin position="22"/>
        <end position="534"/>
    </location>
</feature>
<evidence type="ECO:0000256" key="1">
    <source>
        <dbReference type="SAM" id="SignalP"/>
    </source>
</evidence>
<evidence type="ECO:0000313" key="3">
    <source>
        <dbReference type="Proteomes" id="UP000663929"/>
    </source>
</evidence>